<dbReference type="EMBL" id="JAUHJS010000003">
    <property type="protein sequence ID" value="MDN4165356.1"/>
    <property type="molecule type" value="Genomic_DNA"/>
</dbReference>
<evidence type="ECO:0000259" key="1">
    <source>
        <dbReference type="Pfam" id="PF00425"/>
    </source>
</evidence>
<dbReference type="Gene3D" id="3.60.120.10">
    <property type="entry name" value="Anthranilate synthase"/>
    <property type="match status" value="1"/>
</dbReference>
<proteinExistence type="predicted"/>
<gene>
    <name evidence="2" type="ORF">QWY31_07575</name>
</gene>
<protein>
    <submittedName>
        <fullName evidence="2">Chorismate-binding protein</fullName>
    </submittedName>
</protein>
<name>A0ABT8F555_9BACT</name>
<feature type="domain" description="Chorismate-utilising enzyme C-terminal" evidence="1">
    <location>
        <begin position="134"/>
        <end position="386"/>
    </location>
</feature>
<organism evidence="2 3">
    <name type="scientific">Shiella aurantiaca</name>
    <dbReference type="NCBI Taxonomy" id="3058365"/>
    <lineage>
        <taxon>Bacteria</taxon>
        <taxon>Pseudomonadati</taxon>
        <taxon>Bacteroidota</taxon>
        <taxon>Cytophagia</taxon>
        <taxon>Cytophagales</taxon>
        <taxon>Shiellaceae</taxon>
        <taxon>Shiella</taxon>
    </lineage>
</organism>
<dbReference type="Proteomes" id="UP001168552">
    <property type="component" value="Unassembled WGS sequence"/>
</dbReference>
<comment type="caution">
    <text evidence="2">The sequence shown here is derived from an EMBL/GenBank/DDBJ whole genome shotgun (WGS) entry which is preliminary data.</text>
</comment>
<dbReference type="SUPFAM" id="SSF56322">
    <property type="entry name" value="ADC synthase"/>
    <property type="match status" value="1"/>
</dbReference>
<accession>A0ABT8F555</accession>
<evidence type="ECO:0000313" key="2">
    <source>
        <dbReference type="EMBL" id="MDN4165356.1"/>
    </source>
</evidence>
<reference evidence="2" key="1">
    <citation type="submission" date="2023-06" db="EMBL/GenBank/DDBJ databases">
        <title>Cytophagales bacterium Strain LB-30, isolated from soil.</title>
        <authorList>
            <person name="Liu B."/>
        </authorList>
    </citation>
    <scope>NUCLEOTIDE SEQUENCE</scope>
    <source>
        <strain evidence="2">LB-30</strain>
    </source>
</reference>
<evidence type="ECO:0000313" key="3">
    <source>
        <dbReference type="Proteomes" id="UP001168552"/>
    </source>
</evidence>
<dbReference type="InterPro" id="IPR005801">
    <property type="entry name" value="ADC_synthase"/>
</dbReference>
<dbReference type="PANTHER" id="PTHR42839">
    <property type="entry name" value="ISOCHORISMATE SYNTHASE ENTC"/>
    <property type="match status" value="1"/>
</dbReference>
<sequence>MSTRTSPATHTLSLSATDLFRHIVALGGSYACYRLPNTQQFTVLIQWQEGLQRGKIEIENAASGFYMSPFLNEGLEASYFLKADVILHATTEAEALTFSLSEEQQEALGRIDPAKQTGSTHYAASGKIEKDTTQEAYQHLVEEGIAAIKAGRMQKIVPSRTKKVALAQPFALAENLLRLAKAYPNAMITCFSSPETGTWVAATPETLVETYQDTFKTVALAGTQAKKEGQDLSDTQWTQKEIEEQALVSRYIINSFKKIRLREFDEYGPKTVVAGNLLHLKTFFSVNMRETNFPNLGSTMLELLHPTSAVCGMPRQEALDFIRTHETHNRAFYSGFAGPVQVNRLSHLFVLLRCMQVSSDGLILYAGAGVTENSHPQKEWLETELKCDTLLRIIKY</sequence>
<dbReference type="InterPro" id="IPR015890">
    <property type="entry name" value="Chorismate_C"/>
</dbReference>
<dbReference type="Pfam" id="PF00425">
    <property type="entry name" value="Chorismate_bind"/>
    <property type="match status" value="1"/>
</dbReference>
<dbReference type="PROSITE" id="PS51257">
    <property type="entry name" value="PROKAR_LIPOPROTEIN"/>
    <property type="match status" value="1"/>
</dbReference>
<dbReference type="RefSeq" id="WP_320003881.1">
    <property type="nucleotide sequence ID" value="NZ_JAUHJS010000003.1"/>
</dbReference>
<keyword evidence="3" id="KW-1185">Reference proteome</keyword>
<dbReference type="PANTHER" id="PTHR42839:SF2">
    <property type="entry name" value="ISOCHORISMATE SYNTHASE ENTC"/>
    <property type="match status" value="1"/>
</dbReference>